<dbReference type="InterPro" id="IPR036452">
    <property type="entry name" value="Ribo_hydro-like"/>
</dbReference>
<keyword evidence="1 5" id="KW-0378">Hydrolase</keyword>
<dbReference type="PANTHER" id="PTHR12304:SF4">
    <property type="entry name" value="URIDINE NUCLEOSIDASE"/>
    <property type="match status" value="1"/>
</dbReference>
<sequence length="323" mass="34300">MPNDDRPIPVIIDCDTGVDDALALLFAVRHPGLDLRAVTCVAGNTDVDGVVLNTLTVLEQAGAPEVPVARGADRPLIEFSRSARHVHGEDGMGDLGLPAPRRRPADVDAVTLLRREILASPRPVTLIPTAPLTNIALLLRTHPEVTRNIERIVFMGGAVACGNATPVAEFNVWHDPEAAAILLTAGVPITMYGLDVFQRVVVPGTDVRRLRENPEPGTRLAGELLAHRPSAPDITTDPEAGGIGDAGAVCAVVDPGGITTRLLPVEVSLAPGPTRGQTLVDRRPRPGESELHTGTREQALVDVALDVDVERFAKLYLSTVERA</sequence>
<feature type="region of interest" description="Disordered" evidence="3">
    <location>
        <begin position="273"/>
        <end position="294"/>
    </location>
</feature>
<dbReference type="AlphaFoldDB" id="A0A7H8T947"/>
<dbReference type="Proteomes" id="UP000509418">
    <property type="component" value="Chromosome"/>
</dbReference>
<dbReference type="CDD" id="cd02651">
    <property type="entry name" value="nuc_hydro_IU_UC_XIUA"/>
    <property type="match status" value="1"/>
</dbReference>
<dbReference type="GO" id="GO:0005829">
    <property type="term" value="C:cytosol"/>
    <property type="evidence" value="ECO:0007669"/>
    <property type="project" value="TreeGrafter"/>
</dbReference>
<dbReference type="GO" id="GO:0006152">
    <property type="term" value="P:purine nucleoside catabolic process"/>
    <property type="evidence" value="ECO:0007669"/>
    <property type="project" value="TreeGrafter"/>
</dbReference>
<dbReference type="InterPro" id="IPR001910">
    <property type="entry name" value="Inosine/uridine_hydrolase_dom"/>
</dbReference>
<dbReference type="Pfam" id="PF01156">
    <property type="entry name" value="IU_nuc_hydro"/>
    <property type="match status" value="1"/>
</dbReference>
<dbReference type="RefSeq" id="WP_176576208.1">
    <property type="nucleotide sequence ID" value="NZ_CBDRGH010000027.1"/>
</dbReference>
<dbReference type="Gene3D" id="3.90.245.10">
    <property type="entry name" value="Ribonucleoside hydrolase-like"/>
    <property type="match status" value="1"/>
</dbReference>
<feature type="domain" description="Inosine/uridine-preferring nucleoside hydrolase" evidence="4">
    <location>
        <begin position="10"/>
        <end position="313"/>
    </location>
</feature>
<evidence type="ECO:0000256" key="1">
    <source>
        <dbReference type="ARBA" id="ARBA00022801"/>
    </source>
</evidence>
<dbReference type="EMBL" id="CP056041">
    <property type="protein sequence ID" value="QKZ20029.1"/>
    <property type="molecule type" value="Genomic_DNA"/>
</dbReference>
<feature type="compositionally biased region" description="Basic and acidic residues" evidence="3">
    <location>
        <begin position="280"/>
        <end position="294"/>
    </location>
</feature>
<evidence type="ECO:0000313" key="6">
    <source>
        <dbReference type="Proteomes" id="UP000509418"/>
    </source>
</evidence>
<proteinExistence type="predicted"/>
<organism evidence="5 6">
    <name type="scientific">Streptomyces chartreusis</name>
    <dbReference type="NCBI Taxonomy" id="1969"/>
    <lineage>
        <taxon>Bacteria</taxon>
        <taxon>Bacillati</taxon>
        <taxon>Actinomycetota</taxon>
        <taxon>Actinomycetes</taxon>
        <taxon>Kitasatosporales</taxon>
        <taxon>Streptomycetaceae</taxon>
        <taxon>Streptomyces</taxon>
    </lineage>
</organism>
<dbReference type="GO" id="GO:0008477">
    <property type="term" value="F:purine nucleosidase activity"/>
    <property type="evidence" value="ECO:0007669"/>
    <property type="project" value="TreeGrafter"/>
</dbReference>
<evidence type="ECO:0000256" key="3">
    <source>
        <dbReference type="SAM" id="MobiDB-lite"/>
    </source>
</evidence>
<accession>A0A7H8T947</accession>
<keyword evidence="2" id="KW-0326">Glycosidase</keyword>
<evidence type="ECO:0000256" key="2">
    <source>
        <dbReference type="ARBA" id="ARBA00023295"/>
    </source>
</evidence>
<keyword evidence="6" id="KW-1185">Reference proteome</keyword>
<dbReference type="PANTHER" id="PTHR12304">
    <property type="entry name" value="INOSINE-URIDINE PREFERRING NUCLEOSIDE HYDROLASE"/>
    <property type="match status" value="1"/>
</dbReference>
<dbReference type="SUPFAM" id="SSF53590">
    <property type="entry name" value="Nucleoside hydrolase"/>
    <property type="match status" value="1"/>
</dbReference>
<evidence type="ECO:0000313" key="5">
    <source>
        <dbReference type="EMBL" id="QKZ20029.1"/>
    </source>
</evidence>
<gene>
    <name evidence="5" type="ORF">HUT05_23325</name>
</gene>
<protein>
    <submittedName>
        <fullName evidence="5">Nucleoside hydrolase</fullName>
    </submittedName>
</protein>
<dbReference type="InterPro" id="IPR023186">
    <property type="entry name" value="IUNH"/>
</dbReference>
<name>A0A7H8T947_STRCX</name>
<evidence type="ECO:0000259" key="4">
    <source>
        <dbReference type="Pfam" id="PF01156"/>
    </source>
</evidence>
<reference evidence="5 6" key="1">
    <citation type="submission" date="2020-06" db="EMBL/GenBank/DDBJ databases">
        <title>Genome mining for natural products.</title>
        <authorList>
            <person name="Zhang B."/>
            <person name="Shi J."/>
            <person name="Ge H."/>
        </authorList>
    </citation>
    <scope>NUCLEOTIDE SEQUENCE [LARGE SCALE GENOMIC DNA]</scope>
    <source>
        <strain evidence="5 6">NA02069</strain>
    </source>
</reference>